<dbReference type="EMBL" id="HBUF01351079">
    <property type="protein sequence ID" value="CAG6713851.1"/>
    <property type="molecule type" value="Transcribed_RNA"/>
</dbReference>
<organism evidence="4">
    <name type="scientific">Cacopsylla melanoneura</name>
    <dbReference type="NCBI Taxonomy" id="428564"/>
    <lineage>
        <taxon>Eukaryota</taxon>
        <taxon>Metazoa</taxon>
        <taxon>Ecdysozoa</taxon>
        <taxon>Arthropoda</taxon>
        <taxon>Hexapoda</taxon>
        <taxon>Insecta</taxon>
        <taxon>Pterygota</taxon>
        <taxon>Neoptera</taxon>
        <taxon>Paraneoptera</taxon>
        <taxon>Hemiptera</taxon>
        <taxon>Sternorrhyncha</taxon>
        <taxon>Psylloidea</taxon>
        <taxon>Psyllidae</taxon>
        <taxon>Psyllinae</taxon>
        <taxon>Cacopsylla</taxon>
    </lineage>
</organism>
<dbReference type="Pfam" id="PF07491">
    <property type="entry name" value="PPI_Ypi1"/>
    <property type="match status" value="1"/>
</dbReference>
<dbReference type="PANTHER" id="PTHR20835:SF0">
    <property type="entry name" value="E3 UBIQUITIN-PROTEIN LIGASE PPP1R11"/>
    <property type="match status" value="1"/>
</dbReference>
<accession>A0A8D8WFL7</accession>
<name>A0A8D8WFL7_9HEMI</name>
<dbReference type="EMBL" id="HBUF01521739">
    <property type="protein sequence ID" value="CAG6749085.1"/>
    <property type="molecule type" value="Transcribed_RNA"/>
</dbReference>
<dbReference type="GO" id="GO:0008157">
    <property type="term" value="F:protein phosphatase 1 binding"/>
    <property type="evidence" value="ECO:0007669"/>
    <property type="project" value="TreeGrafter"/>
</dbReference>
<dbReference type="GO" id="GO:0005634">
    <property type="term" value="C:nucleus"/>
    <property type="evidence" value="ECO:0007669"/>
    <property type="project" value="TreeGrafter"/>
</dbReference>
<dbReference type="EMBL" id="HBUF01521740">
    <property type="protein sequence ID" value="CAG6749086.1"/>
    <property type="molecule type" value="Transcribed_RNA"/>
</dbReference>
<protein>
    <recommendedName>
        <fullName evidence="1">E3 ubiquitin-protein ligase PPP1R11</fullName>
    </recommendedName>
    <alternativeName>
        <fullName evidence="2">Protein phosphatase 1 regulatory subunit 11</fullName>
    </alternativeName>
</protein>
<dbReference type="EMBL" id="HBUF01521741">
    <property type="protein sequence ID" value="CAG6749087.1"/>
    <property type="molecule type" value="Transcribed_RNA"/>
</dbReference>
<evidence type="ECO:0000256" key="1">
    <source>
        <dbReference type="ARBA" id="ARBA00021994"/>
    </source>
</evidence>
<dbReference type="InterPro" id="IPR011107">
    <property type="entry name" value="PPI_Ypi1"/>
</dbReference>
<feature type="region of interest" description="Disordered" evidence="3">
    <location>
        <begin position="1"/>
        <end position="27"/>
    </location>
</feature>
<dbReference type="EMBL" id="HBUF01351078">
    <property type="protein sequence ID" value="CAG6713850.1"/>
    <property type="molecule type" value="Transcribed_RNA"/>
</dbReference>
<dbReference type="EMBL" id="HBUF01521742">
    <property type="protein sequence ID" value="CAG6749088.1"/>
    <property type="molecule type" value="Transcribed_RNA"/>
</dbReference>
<sequence length="116" mass="12770">MSRTQEMPSSSATVTVAEPNTETDSSLGQVVVKLKKPENKKVVAWAEGTVDNEHMNKRKSKCCCIYKKPKANFDDSSSDSSDDECENCFGHVEAKKANKKVLPEEQIAPDTSMVTD</sequence>
<dbReference type="EMBL" id="HBUF01184858">
    <property type="protein sequence ID" value="CAG6656360.1"/>
    <property type="molecule type" value="Transcribed_RNA"/>
</dbReference>
<dbReference type="GO" id="GO:0004865">
    <property type="term" value="F:protein serine/threonine phosphatase inhibitor activity"/>
    <property type="evidence" value="ECO:0007669"/>
    <property type="project" value="InterPro"/>
</dbReference>
<reference evidence="4" key="1">
    <citation type="submission" date="2021-05" db="EMBL/GenBank/DDBJ databases">
        <authorList>
            <person name="Alioto T."/>
            <person name="Alioto T."/>
            <person name="Gomez Garrido J."/>
        </authorList>
    </citation>
    <scope>NUCLEOTIDE SEQUENCE</scope>
</reference>
<evidence type="ECO:0000256" key="3">
    <source>
        <dbReference type="SAM" id="MobiDB-lite"/>
    </source>
</evidence>
<dbReference type="PANTHER" id="PTHR20835">
    <property type="entry name" value="E3 UBIQUITIN-PROTEIN LIGASE PPP1R11-RELATED"/>
    <property type="match status" value="1"/>
</dbReference>
<dbReference type="EMBL" id="HBUF01184857">
    <property type="protein sequence ID" value="CAG6656359.1"/>
    <property type="molecule type" value="Transcribed_RNA"/>
</dbReference>
<dbReference type="AlphaFoldDB" id="A0A8D8WFL7"/>
<evidence type="ECO:0000256" key="2">
    <source>
        <dbReference type="ARBA" id="ARBA00031039"/>
    </source>
</evidence>
<proteinExistence type="predicted"/>
<evidence type="ECO:0000313" key="4">
    <source>
        <dbReference type="EMBL" id="CAG6656360.1"/>
    </source>
</evidence>